<dbReference type="EMBL" id="JANEYT010000006">
    <property type="protein sequence ID" value="MCQ1057321.1"/>
    <property type="molecule type" value="Genomic_DNA"/>
</dbReference>
<name>A0ABT1MXV5_9GAMM</name>
<gene>
    <name evidence="5" type="ORF">NHN17_04415</name>
</gene>
<evidence type="ECO:0000313" key="6">
    <source>
        <dbReference type="Proteomes" id="UP001524460"/>
    </source>
</evidence>
<evidence type="ECO:0000256" key="3">
    <source>
        <dbReference type="SAM" id="Phobius"/>
    </source>
</evidence>
<comment type="subcellular location">
    <subcellularLocation>
        <location evidence="1">Membrane</location>
        <topology evidence="1">Single-pass membrane protein</topology>
    </subcellularLocation>
</comment>
<keyword evidence="6" id="KW-1185">Reference proteome</keyword>
<dbReference type="InterPro" id="IPR036013">
    <property type="entry name" value="Band_7/SPFH_dom_sf"/>
</dbReference>
<keyword evidence="3" id="KW-0472">Membrane</keyword>
<dbReference type="Pfam" id="PF01145">
    <property type="entry name" value="Band_7"/>
    <property type="match status" value="1"/>
</dbReference>
<keyword evidence="3" id="KW-0812">Transmembrane</keyword>
<feature type="domain" description="Band 7" evidence="4">
    <location>
        <begin position="32"/>
        <end position="205"/>
    </location>
</feature>
<dbReference type="SMART" id="SM00244">
    <property type="entry name" value="PHB"/>
    <property type="match status" value="1"/>
</dbReference>
<dbReference type="Proteomes" id="UP001524460">
    <property type="component" value="Unassembled WGS sequence"/>
</dbReference>
<accession>A0ABT1MXV5</accession>
<dbReference type="InterPro" id="IPR010201">
    <property type="entry name" value="HflK"/>
</dbReference>
<dbReference type="PANTHER" id="PTHR42911">
    <property type="entry name" value="MODULATOR OF FTSH PROTEASE HFLC"/>
    <property type="match status" value="1"/>
</dbReference>
<keyword evidence="5" id="KW-0378">Hydrolase</keyword>
<dbReference type="RefSeq" id="WP_255040924.1">
    <property type="nucleotide sequence ID" value="NZ_JANEYT010000006.1"/>
</dbReference>
<comment type="similarity">
    <text evidence="2">Belongs to the band 7/mec-2 family. HflK subfamily.</text>
</comment>
<dbReference type="InterPro" id="IPR001107">
    <property type="entry name" value="Band_7"/>
</dbReference>
<keyword evidence="5" id="KW-0645">Protease</keyword>
<dbReference type="PANTHER" id="PTHR42911:SF1">
    <property type="entry name" value="MODULATOR OF FTSH PROTEASE HFLC"/>
    <property type="match status" value="1"/>
</dbReference>
<dbReference type="Gene3D" id="3.30.479.30">
    <property type="entry name" value="Band 7 domain"/>
    <property type="match status" value="1"/>
</dbReference>
<feature type="transmembrane region" description="Helical" evidence="3">
    <location>
        <begin position="17"/>
        <end position="37"/>
    </location>
</feature>
<dbReference type="GO" id="GO:0008233">
    <property type="term" value="F:peptidase activity"/>
    <property type="evidence" value="ECO:0007669"/>
    <property type="project" value="UniProtKB-KW"/>
</dbReference>
<dbReference type="GO" id="GO:0006508">
    <property type="term" value="P:proteolysis"/>
    <property type="evidence" value="ECO:0007669"/>
    <property type="project" value="UniProtKB-KW"/>
</dbReference>
<sequence length="294" mass="33582">MNLRHDIVHTFQSARRWLMIITTAFPVIYLLSGFYLIDAEQRGVVTRLGKVINDNVLPGMHYRIPYPIDDVELISVTELRSLVIDFSREYQAAYLQSELTTRGGDLVNMRLEIQYTVAEPALFYYAADDVENLLKQVTMSKTIYYTTKQDFETLLTTGRSQLQSELRDNVQFMADDLKMGLRVNSITIRRLEPPSSAKRAFDRVQAAPAEKMQRIEQALANRETAQVAARSAINQIELQSKAKYQEIVQSAQGDASRYQSIMSGLETPVALERYYYESLEAITSKVELQVTDGR</sequence>
<organism evidence="5 6">
    <name type="scientific">Photobacterium pectinilyticum</name>
    <dbReference type="NCBI Taxonomy" id="2906793"/>
    <lineage>
        <taxon>Bacteria</taxon>
        <taxon>Pseudomonadati</taxon>
        <taxon>Pseudomonadota</taxon>
        <taxon>Gammaproteobacteria</taxon>
        <taxon>Vibrionales</taxon>
        <taxon>Vibrionaceae</taxon>
        <taxon>Photobacterium</taxon>
    </lineage>
</organism>
<evidence type="ECO:0000259" key="4">
    <source>
        <dbReference type="SMART" id="SM00244"/>
    </source>
</evidence>
<evidence type="ECO:0000313" key="5">
    <source>
        <dbReference type="EMBL" id="MCQ1057321.1"/>
    </source>
</evidence>
<protein>
    <submittedName>
        <fullName evidence="5">Protease modulator HflK</fullName>
    </submittedName>
</protein>
<proteinExistence type="inferred from homology"/>
<evidence type="ECO:0000256" key="1">
    <source>
        <dbReference type="ARBA" id="ARBA00004167"/>
    </source>
</evidence>
<comment type="caution">
    <text evidence="5">The sequence shown here is derived from an EMBL/GenBank/DDBJ whole genome shotgun (WGS) entry which is preliminary data.</text>
</comment>
<evidence type="ECO:0000256" key="2">
    <source>
        <dbReference type="ARBA" id="ARBA00006971"/>
    </source>
</evidence>
<reference evidence="5 6" key="1">
    <citation type="submission" date="2022-07" db="EMBL/GenBank/DDBJ databases">
        <title>Photobacterium pectinilyticum sp. nov., a marine bacterium isolated from surface seawater of Qingdao offshore.</title>
        <authorList>
            <person name="Wang X."/>
        </authorList>
    </citation>
    <scope>NUCLEOTIDE SEQUENCE [LARGE SCALE GENOMIC DNA]</scope>
    <source>
        <strain evidence="5 6">ZSDE20</strain>
    </source>
</reference>
<dbReference type="SUPFAM" id="SSF117892">
    <property type="entry name" value="Band 7/SPFH domain"/>
    <property type="match status" value="1"/>
</dbReference>
<dbReference type="CDD" id="cd03404">
    <property type="entry name" value="SPFH_HflK"/>
    <property type="match status" value="1"/>
</dbReference>
<keyword evidence="3" id="KW-1133">Transmembrane helix</keyword>